<dbReference type="AlphaFoldDB" id="Q7MAM1"/>
<dbReference type="HOGENOM" id="CLU_043144_4_3_7"/>
<dbReference type="PROSITE" id="PS01102">
    <property type="entry name" value="ZF_DKSA_1"/>
    <property type="match status" value="1"/>
</dbReference>
<evidence type="ECO:0000256" key="2">
    <source>
        <dbReference type="ARBA" id="ARBA00022771"/>
    </source>
</evidence>
<dbReference type="SUPFAM" id="SSF57716">
    <property type="entry name" value="Glucocorticoid receptor-like (DNA-binding domain)"/>
    <property type="match status" value="1"/>
</dbReference>
<feature type="domain" description="Zinc finger DksA/TraR C4-type" evidence="5">
    <location>
        <begin position="79"/>
        <end position="114"/>
    </location>
</feature>
<gene>
    <name evidence="6" type="ordered locus">WS0155</name>
</gene>
<evidence type="ECO:0000256" key="4">
    <source>
        <dbReference type="PROSITE-ProRule" id="PRU00510"/>
    </source>
</evidence>
<dbReference type="EMBL" id="BX571657">
    <property type="protein sequence ID" value="CAE09318.1"/>
    <property type="molecule type" value="Genomic_DNA"/>
</dbReference>
<keyword evidence="3" id="KW-0862">Zinc</keyword>
<name>Q7MAM1_WOLSU</name>
<protein>
    <submittedName>
        <fullName evidence="6">DKSA-LIKE PROTEIN</fullName>
    </submittedName>
</protein>
<reference evidence="6 7" key="1">
    <citation type="journal article" date="2003" name="Proc. Natl. Acad. Sci. U.S.A.">
        <title>Complete genome sequence and analysis of Wolinella succinogenes.</title>
        <authorList>
            <person name="Baar C."/>
            <person name="Eppinger M."/>
            <person name="Raddatz G."/>
            <person name="Simon JM."/>
            <person name="Lanz C."/>
            <person name="Klimmek O."/>
            <person name="Nandakumar R."/>
            <person name="Gross R."/>
            <person name="Rosinus A."/>
            <person name="Keller H."/>
            <person name="Jagtap P."/>
            <person name="Linke B."/>
            <person name="Meyer F."/>
            <person name="Lederer H."/>
            <person name="Schuster S.C."/>
        </authorList>
    </citation>
    <scope>NUCLEOTIDE SEQUENCE [LARGE SCALE GENOMIC DNA]</scope>
    <source>
        <strain evidence="7">ATCC 29543 / DSM 1740 / CCUG 13145 / JCM 31913 / LMG 7466 / NCTC 11488 / FDC 602W</strain>
    </source>
</reference>
<organism evidence="7">
    <name type="scientific">Wolinella succinogenes (strain ATCC 29543 / DSM 1740 / CCUG 13145 / JCM 31913 / LMG 7466 / NCTC 11488 / FDC 602W)</name>
    <name type="common">Vibrio succinogenes</name>
    <dbReference type="NCBI Taxonomy" id="273121"/>
    <lineage>
        <taxon>Bacteria</taxon>
        <taxon>Pseudomonadati</taxon>
        <taxon>Campylobacterota</taxon>
        <taxon>Epsilonproteobacteria</taxon>
        <taxon>Campylobacterales</taxon>
        <taxon>Helicobacteraceae</taxon>
        <taxon>Wolinella</taxon>
    </lineage>
</organism>
<dbReference type="Gene3D" id="1.20.120.910">
    <property type="entry name" value="DksA, coiled-coil domain"/>
    <property type="match status" value="1"/>
</dbReference>
<dbReference type="SUPFAM" id="SSF109635">
    <property type="entry name" value="DnaK suppressor protein DksA, alpha-hairpin domain"/>
    <property type="match status" value="1"/>
</dbReference>
<evidence type="ECO:0000313" key="7">
    <source>
        <dbReference type="Proteomes" id="UP000000422"/>
    </source>
</evidence>
<dbReference type="Proteomes" id="UP000000422">
    <property type="component" value="Chromosome"/>
</dbReference>
<dbReference type="PROSITE" id="PS51128">
    <property type="entry name" value="ZF_DKSA_2"/>
    <property type="match status" value="1"/>
</dbReference>
<evidence type="ECO:0000259" key="5">
    <source>
        <dbReference type="Pfam" id="PF01258"/>
    </source>
</evidence>
<dbReference type="GO" id="GO:0008270">
    <property type="term" value="F:zinc ion binding"/>
    <property type="evidence" value="ECO:0007669"/>
    <property type="project" value="UniProtKB-KW"/>
</dbReference>
<accession>Q7MAM1</accession>
<dbReference type="InterPro" id="IPR020458">
    <property type="entry name" value="Znf_DskA_TraR_CS"/>
</dbReference>
<feature type="zinc finger region" description="dksA C4-type" evidence="4">
    <location>
        <begin position="84"/>
        <end position="108"/>
    </location>
</feature>
<dbReference type="InterPro" id="IPR000962">
    <property type="entry name" value="Znf_DskA_TraR"/>
</dbReference>
<dbReference type="STRING" id="273121.WS0155"/>
<dbReference type="PANTHER" id="PTHR33823">
    <property type="entry name" value="RNA POLYMERASE-BINDING TRANSCRIPTION FACTOR DKSA-RELATED"/>
    <property type="match status" value="1"/>
</dbReference>
<dbReference type="PANTHER" id="PTHR33823:SF4">
    <property type="entry name" value="GENERAL STRESS PROTEIN 16O"/>
    <property type="match status" value="1"/>
</dbReference>
<evidence type="ECO:0000313" key="6">
    <source>
        <dbReference type="EMBL" id="CAE09318.1"/>
    </source>
</evidence>
<keyword evidence="2" id="KW-0863">Zinc-finger</keyword>
<keyword evidence="7" id="KW-1185">Reference proteome</keyword>
<evidence type="ECO:0000256" key="3">
    <source>
        <dbReference type="ARBA" id="ARBA00022833"/>
    </source>
</evidence>
<sequence length="116" mass="13209">MRDSELKYFKELLSDRQKQILQNIESNAKDLEVLGDQSLSDELDYASASTESLVGSSISLQQQKELREIEVALAKIKSGTYGICEMCEDPISIQRLKVKPHAKYCIVCREIVEKNR</sequence>
<proteinExistence type="predicted"/>
<dbReference type="Pfam" id="PF01258">
    <property type="entry name" value="zf-dskA_traR"/>
    <property type="match status" value="1"/>
</dbReference>
<dbReference type="RefSeq" id="WP_011138118.1">
    <property type="nucleotide sequence ID" value="NC_005090.1"/>
</dbReference>
<evidence type="ECO:0000256" key="1">
    <source>
        <dbReference type="ARBA" id="ARBA00022723"/>
    </source>
</evidence>
<keyword evidence="1" id="KW-0479">Metal-binding</keyword>
<dbReference type="eggNOG" id="COG1734">
    <property type="taxonomic scope" value="Bacteria"/>
</dbReference>
<dbReference type="InterPro" id="IPR037187">
    <property type="entry name" value="DnaK_N"/>
</dbReference>
<dbReference type="KEGG" id="wsu:WS0155"/>
<dbReference type="NCBIfam" id="NF033459">
    <property type="entry name" value="DksA_like"/>
    <property type="match status" value="1"/>
</dbReference>